<dbReference type="PANTHER" id="PTHR21284">
    <property type="entry name" value="EG:80H7.2 PROTEIN"/>
    <property type="match status" value="1"/>
</dbReference>
<feature type="transmembrane region" description="Helical" evidence="5">
    <location>
        <begin position="12"/>
        <end position="37"/>
    </location>
</feature>
<evidence type="ECO:0000256" key="1">
    <source>
        <dbReference type="ARBA" id="ARBA00004141"/>
    </source>
</evidence>
<evidence type="ECO:0008006" key="8">
    <source>
        <dbReference type="Google" id="ProtNLM"/>
    </source>
</evidence>
<dbReference type="EnsemblMetazoa" id="BGLB021340-RB">
    <property type="protein sequence ID" value="BGLB021340-PB"/>
    <property type="gene ID" value="BGLB021340"/>
</dbReference>
<evidence type="ECO:0000256" key="4">
    <source>
        <dbReference type="ARBA" id="ARBA00023136"/>
    </source>
</evidence>
<keyword evidence="2 5" id="KW-0812">Transmembrane</keyword>
<dbReference type="InterPro" id="IPR004031">
    <property type="entry name" value="PMP22/EMP/MP20/Claudin"/>
</dbReference>
<dbReference type="KEGG" id="bgt:106071166"/>
<dbReference type="AlphaFoldDB" id="A0A2C9KMG5"/>
<feature type="transmembrane region" description="Helical" evidence="5">
    <location>
        <begin position="80"/>
        <end position="101"/>
    </location>
</feature>
<dbReference type="OrthoDB" id="6120799at2759"/>
<evidence type="ECO:0000256" key="2">
    <source>
        <dbReference type="ARBA" id="ARBA00022692"/>
    </source>
</evidence>
<dbReference type="Gene3D" id="1.20.140.150">
    <property type="match status" value="1"/>
</dbReference>
<organism evidence="6 7">
    <name type="scientific">Biomphalaria glabrata</name>
    <name type="common">Bloodfluke planorb</name>
    <name type="synonym">Freshwater snail</name>
    <dbReference type="NCBI Taxonomy" id="6526"/>
    <lineage>
        <taxon>Eukaryota</taxon>
        <taxon>Metazoa</taxon>
        <taxon>Spiralia</taxon>
        <taxon>Lophotrochozoa</taxon>
        <taxon>Mollusca</taxon>
        <taxon>Gastropoda</taxon>
        <taxon>Heterobranchia</taxon>
        <taxon>Euthyneura</taxon>
        <taxon>Panpulmonata</taxon>
        <taxon>Hygrophila</taxon>
        <taxon>Lymnaeoidea</taxon>
        <taxon>Planorbidae</taxon>
        <taxon>Biomphalaria</taxon>
    </lineage>
</organism>
<evidence type="ECO:0000313" key="7">
    <source>
        <dbReference type="Proteomes" id="UP000076420"/>
    </source>
</evidence>
<dbReference type="Pfam" id="PF00822">
    <property type="entry name" value="PMP22_Claudin"/>
    <property type="match status" value="1"/>
</dbReference>
<dbReference type="GO" id="GO:0016020">
    <property type="term" value="C:membrane"/>
    <property type="evidence" value="ECO:0007669"/>
    <property type="project" value="UniProtKB-SubCell"/>
</dbReference>
<feature type="transmembrane region" description="Helical" evidence="5">
    <location>
        <begin position="113"/>
        <end position="133"/>
    </location>
</feature>
<feature type="transmembrane region" description="Helical" evidence="5">
    <location>
        <begin position="153"/>
        <end position="174"/>
    </location>
</feature>
<comment type="subcellular location">
    <subcellularLocation>
        <location evidence="1">Membrane</location>
        <topology evidence="1">Multi-pass membrane protein</topology>
    </subcellularLocation>
</comment>
<evidence type="ECO:0000256" key="3">
    <source>
        <dbReference type="ARBA" id="ARBA00022989"/>
    </source>
</evidence>
<proteinExistence type="predicted"/>
<dbReference type="VEuPathDB" id="VectorBase:BGLB021340"/>
<protein>
    <recommendedName>
        <fullName evidence="8">MARVEL domain-containing protein</fullName>
    </recommendedName>
</protein>
<sequence>MTFASSIRSSTILLKVVLSIVLVSFILAWISFVTASWGDGYSSNSLLGYGLWRRCNDIETNLACVNIEGWNLHWYRAVQAFAIFGFVSVNFCLFFVLLLMFVESCSKGRSLSLWVSVLGFWSALSYAVAIIVFAGSFDSSFTDAASPNQHLEYGWGLAIVVAVLQIFVGALMIFESRNTGAKFMDL</sequence>
<keyword evidence="3 5" id="KW-1133">Transmembrane helix</keyword>
<dbReference type="VEuPathDB" id="VectorBase:BGLAX_045402"/>
<gene>
    <name evidence="6" type="primary">106071166</name>
</gene>
<dbReference type="PANTHER" id="PTHR21284:SF12">
    <property type="entry name" value="EG:80H7.2 PROTEIN"/>
    <property type="match status" value="1"/>
</dbReference>
<dbReference type="RefSeq" id="XP_013086662.2">
    <property type="nucleotide sequence ID" value="XM_013231208.2"/>
</dbReference>
<evidence type="ECO:0000256" key="5">
    <source>
        <dbReference type="SAM" id="Phobius"/>
    </source>
</evidence>
<keyword evidence="4 5" id="KW-0472">Membrane</keyword>
<evidence type="ECO:0000313" key="6">
    <source>
        <dbReference type="EnsemblMetazoa" id="BGLB021340-PB"/>
    </source>
</evidence>
<name>A0A2C9KMG5_BIOGL</name>
<accession>A0A2C9KMG5</accession>
<dbReference type="EnsemblMetazoa" id="BGLB021340-RC">
    <property type="protein sequence ID" value="BGLB021340-PC"/>
    <property type="gene ID" value="BGLB021340"/>
</dbReference>
<dbReference type="Proteomes" id="UP000076420">
    <property type="component" value="Unassembled WGS sequence"/>
</dbReference>
<reference evidence="6" key="1">
    <citation type="submission" date="2020-05" db="UniProtKB">
        <authorList>
            <consortium name="EnsemblMetazoa"/>
        </authorList>
    </citation>
    <scope>IDENTIFICATION</scope>
    <source>
        <strain evidence="6">BB02</strain>
    </source>
</reference>